<dbReference type="CDD" id="cd07989">
    <property type="entry name" value="LPLAT_AGPAT-like"/>
    <property type="match status" value="1"/>
</dbReference>
<evidence type="ECO:0000256" key="3">
    <source>
        <dbReference type="ARBA" id="ARBA00022679"/>
    </source>
</evidence>
<dbReference type="Proteomes" id="UP000268908">
    <property type="component" value="Unassembled WGS sequence"/>
</dbReference>
<name>A0A497XB08_9PROT</name>
<keyword evidence="8" id="KW-1185">Reference proteome</keyword>
<dbReference type="SUPFAM" id="SSF69593">
    <property type="entry name" value="Glycerol-3-phosphate (1)-acyltransferase"/>
    <property type="match status" value="1"/>
</dbReference>
<keyword evidence="5 7" id="KW-0012">Acyltransferase</keyword>
<comment type="caution">
    <text evidence="7">The sequence shown here is derived from an EMBL/GenBank/DDBJ whole genome shotgun (WGS) entry which is preliminary data.</text>
</comment>
<sequence>MLIALRAAARLAGLGLHLALGLAIVALVFPRIAPAHRLKLKRRWSARLLRCLGVELRAVGGDPQGLLVANHISFLDIFVINAVKPVAFVSKDDVRRWPLIGWLAARTDTIFLERGSRAAAQHARGRIVERLRDGRRVAVFPEGTTTRGDRVLPFHGALFQAAIDAGAPVTPLALRYTSRNGRRNDAPAYIDAITLWQCLRAIATAEGLAAQIEVLTPLPPLVADRRHLAAHAHRAIAHAIGAGMDEP</sequence>
<proteinExistence type="predicted"/>
<dbReference type="SMART" id="SM00563">
    <property type="entry name" value="PlsC"/>
    <property type="match status" value="1"/>
</dbReference>
<keyword evidence="3 7" id="KW-0808">Transferase</keyword>
<dbReference type="AlphaFoldDB" id="A0A497XB08"/>
<dbReference type="GO" id="GO:0006654">
    <property type="term" value="P:phosphatidic acid biosynthetic process"/>
    <property type="evidence" value="ECO:0007669"/>
    <property type="project" value="TreeGrafter"/>
</dbReference>
<protein>
    <submittedName>
        <fullName evidence="7">Lyso-ornithine lipid acyltransferase</fullName>
    </submittedName>
</protein>
<gene>
    <name evidence="7" type="ORF">DFR35_2124</name>
</gene>
<keyword evidence="2" id="KW-0444">Lipid biosynthesis</keyword>
<evidence type="ECO:0000313" key="7">
    <source>
        <dbReference type="EMBL" id="RLJ63500.1"/>
    </source>
</evidence>
<feature type="domain" description="Phospholipid/glycerol acyltransferase" evidence="6">
    <location>
        <begin position="65"/>
        <end position="177"/>
    </location>
</feature>
<keyword evidence="4" id="KW-0443">Lipid metabolism</keyword>
<dbReference type="OrthoDB" id="9806880at2"/>
<dbReference type="PANTHER" id="PTHR10434:SF64">
    <property type="entry name" value="1-ACYL-SN-GLYCEROL-3-PHOSPHATE ACYLTRANSFERASE-RELATED"/>
    <property type="match status" value="1"/>
</dbReference>
<dbReference type="EMBL" id="RCCI01000006">
    <property type="protein sequence ID" value="RLJ63500.1"/>
    <property type="molecule type" value="Genomic_DNA"/>
</dbReference>
<dbReference type="PANTHER" id="PTHR10434">
    <property type="entry name" value="1-ACYL-SN-GLYCEROL-3-PHOSPHATE ACYLTRANSFERASE"/>
    <property type="match status" value="1"/>
</dbReference>
<dbReference type="RefSeq" id="WP_121242319.1">
    <property type="nucleotide sequence ID" value="NZ_BHVV01000003.1"/>
</dbReference>
<evidence type="ECO:0000259" key="6">
    <source>
        <dbReference type="SMART" id="SM00563"/>
    </source>
</evidence>
<evidence type="ECO:0000256" key="1">
    <source>
        <dbReference type="ARBA" id="ARBA00005189"/>
    </source>
</evidence>
<reference evidence="7 8" key="1">
    <citation type="submission" date="2018-10" db="EMBL/GenBank/DDBJ databases">
        <title>Genomic Encyclopedia of Type Strains, Phase IV (KMG-IV): sequencing the most valuable type-strain genomes for metagenomic binning, comparative biology and taxonomic classification.</title>
        <authorList>
            <person name="Goeker M."/>
        </authorList>
    </citation>
    <scope>NUCLEOTIDE SEQUENCE [LARGE SCALE GENOMIC DNA]</scope>
    <source>
        <strain evidence="7 8">DSM 26916</strain>
    </source>
</reference>
<evidence type="ECO:0000313" key="8">
    <source>
        <dbReference type="Proteomes" id="UP000268908"/>
    </source>
</evidence>
<dbReference type="InterPro" id="IPR002123">
    <property type="entry name" value="Plipid/glycerol_acylTrfase"/>
</dbReference>
<dbReference type="Pfam" id="PF01553">
    <property type="entry name" value="Acyltransferase"/>
    <property type="match status" value="1"/>
</dbReference>
<evidence type="ECO:0000256" key="4">
    <source>
        <dbReference type="ARBA" id="ARBA00023098"/>
    </source>
</evidence>
<dbReference type="GO" id="GO:0003841">
    <property type="term" value="F:1-acylglycerol-3-phosphate O-acyltransferase activity"/>
    <property type="evidence" value="ECO:0007669"/>
    <property type="project" value="TreeGrafter"/>
</dbReference>
<evidence type="ECO:0000256" key="2">
    <source>
        <dbReference type="ARBA" id="ARBA00022516"/>
    </source>
</evidence>
<accession>A0A497XB08</accession>
<comment type="pathway">
    <text evidence="1">Lipid metabolism.</text>
</comment>
<evidence type="ECO:0000256" key="5">
    <source>
        <dbReference type="ARBA" id="ARBA00023315"/>
    </source>
</evidence>
<organism evidence="7 8">
    <name type="scientific">Sulfurisoma sediminicola</name>
    <dbReference type="NCBI Taxonomy" id="1381557"/>
    <lineage>
        <taxon>Bacteria</taxon>
        <taxon>Pseudomonadati</taxon>
        <taxon>Pseudomonadota</taxon>
        <taxon>Betaproteobacteria</taxon>
        <taxon>Nitrosomonadales</taxon>
        <taxon>Sterolibacteriaceae</taxon>
        <taxon>Sulfurisoma</taxon>
    </lineage>
</organism>